<protein>
    <recommendedName>
        <fullName evidence="3">DUF1579 domain-containing protein</fullName>
    </recommendedName>
</protein>
<reference evidence="1 2" key="1">
    <citation type="submission" date="2016-12" db="EMBL/GenBank/DDBJ databases">
        <title>The draft genome sequence of Actinophytocola xinjiangensis.</title>
        <authorList>
            <person name="Wang W."/>
            <person name="Yuan L."/>
        </authorList>
    </citation>
    <scope>NUCLEOTIDE SEQUENCE [LARGE SCALE GENOMIC DNA]</scope>
    <source>
        <strain evidence="1 2">CGMCC 4.4663</strain>
    </source>
</reference>
<dbReference type="AlphaFoldDB" id="A0A7Z0WMX0"/>
<sequence>MPDPMRRLNVLVGRWKLVLDHQALGGDLHGVTTFEWIDGVYLRQRMVVEHPDVINGELVIGADDQTGLYSVCYSDDLGNRRIYQMSVDGGVWRLWREGPDFAQRFTGTFSDDWDMIDGLWELNTDGRTWNPDFRLTYRRAS</sequence>
<dbReference type="EMBL" id="MSIF01000007">
    <property type="protein sequence ID" value="OLF10036.1"/>
    <property type="molecule type" value="Genomic_DNA"/>
</dbReference>
<dbReference type="OrthoDB" id="4210699at2"/>
<evidence type="ECO:0000313" key="2">
    <source>
        <dbReference type="Proteomes" id="UP000185696"/>
    </source>
</evidence>
<name>A0A7Z0WMX0_9PSEU</name>
<dbReference type="Proteomes" id="UP000185696">
    <property type="component" value="Unassembled WGS sequence"/>
</dbReference>
<accession>A0A7Z0WMX0</accession>
<gene>
    <name evidence="1" type="ORF">BLA60_16365</name>
</gene>
<organism evidence="1 2">
    <name type="scientific">Actinophytocola xinjiangensis</name>
    <dbReference type="NCBI Taxonomy" id="485602"/>
    <lineage>
        <taxon>Bacteria</taxon>
        <taxon>Bacillati</taxon>
        <taxon>Actinomycetota</taxon>
        <taxon>Actinomycetes</taxon>
        <taxon>Pseudonocardiales</taxon>
        <taxon>Pseudonocardiaceae</taxon>
    </lineage>
</organism>
<keyword evidence="2" id="KW-1185">Reference proteome</keyword>
<evidence type="ECO:0000313" key="1">
    <source>
        <dbReference type="EMBL" id="OLF10036.1"/>
    </source>
</evidence>
<proteinExistence type="predicted"/>
<evidence type="ECO:0008006" key="3">
    <source>
        <dbReference type="Google" id="ProtNLM"/>
    </source>
</evidence>
<comment type="caution">
    <text evidence="1">The sequence shown here is derived from an EMBL/GenBank/DDBJ whole genome shotgun (WGS) entry which is preliminary data.</text>
</comment>
<dbReference type="RefSeq" id="WP_075133756.1">
    <property type="nucleotide sequence ID" value="NZ_MSIF01000007.1"/>
</dbReference>